<evidence type="ECO:0000256" key="2">
    <source>
        <dbReference type="ARBA" id="ARBA00022598"/>
    </source>
</evidence>
<dbReference type="Pfam" id="PF00501">
    <property type="entry name" value="AMP-binding"/>
    <property type="match status" value="1"/>
</dbReference>
<dbReference type="GO" id="GO:0016874">
    <property type="term" value="F:ligase activity"/>
    <property type="evidence" value="ECO:0007669"/>
    <property type="project" value="UniProtKB-KW"/>
</dbReference>
<dbReference type="Gene3D" id="3.30.300.30">
    <property type="match status" value="1"/>
</dbReference>
<dbReference type="Gene3D" id="3.40.50.12780">
    <property type="entry name" value="N-terminal domain of ligase-like"/>
    <property type="match status" value="1"/>
</dbReference>
<dbReference type="STRING" id="1406858.GCA_000710895_04562"/>
<dbReference type="EMBL" id="UGRY01000005">
    <property type="protein sequence ID" value="SUD48560.1"/>
    <property type="molecule type" value="Genomic_DNA"/>
</dbReference>
<dbReference type="GO" id="GO:0070566">
    <property type="term" value="F:adenylyltransferase activity"/>
    <property type="evidence" value="ECO:0007669"/>
    <property type="project" value="TreeGrafter"/>
</dbReference>
<dbReference type="SUPFAM" id="SSF56801">
    <property type="entry name" value="Acetyl-CoA synthetase-like"/>
    <property type="match status" value="1"/>
</dbReference>
<protein>
    <submittedName>
        <fullName evidence="4">Fatty-acid--CoA ligase fadD21</fullName>
        <ecNumber evidence="4">6.2.1.-</ecNumber>
    </submittedName>
</protein>
<organism evidence="4 5">
    <name type="scientific">Nocardia otitidiscaviarum</name>
    <dbReference type="NCBI Taxonomy" id="1823"/>
    <lineage>
        <taxon>Bacteria</taxon>
        <taxon>Bacillati</taxon>
        <taxon>Actinomycetota</taxon>
        <taxon>Actinomycetes</taxon>
        <taxon>Mycobacteriales</taxon>
        <taxon>Nocardiaceae</taxon>
        <taxon>Nocardia</taxon>
    </lineage>
</organism>
<dbReference type="OrthoDB" id="3671040at2"/>
<dbReference type="AlphaFoldDB" id="A0A379JJE1"/>
<reference evidence="4 5" key="1">
    <citation type="submission" date="2018-06" db="EMBL/GenBank/DDBJ databases">
        <authorList>
            <consortium name="Pathogen Informatics"/>
            <person name="Doyle S."/>
        </authorList>
    </citation>
    <scope>NUCLEOTIDE SEQUENCE [LARGE SCALE GENOMIC DNA]</scope>
    <source>
        <strain evidence="4 5">NCTC1934</strain>
    </source>
</reference>
<evidence type="ECO:0000256" key="1">
    <source>
        <dbReference type="ARBA" id="ARBA00006432"/>
    </source>
</evidence>
<accession>A0A379JJE1</accession>
<comment type="similarity">
    <text evidence="1">Belongs to the ATP-dependent AMP-binding enzyme family.</text>
</comment>
<dbReference type="PANTHER" id="PTHR22754:SF32">
    <property type="entry name" value="DISCO-INTERACTING PROTEIN 2"/>
    <property type="match status" value="1"/>
</dbReference>
<dbReference type="EC" id="6.2.1.-" evidence="4"/>
<evidence type="ECO:0000259" key="3">
    <source>
        <dbReference type="Pfam" id="PF00501"/>
    </source>
</evidence>
<dbReference type="CDD" id="cd05931">
    <property type="entry name" value="FAAL"/>
    <property type="match status" value="1"/>
</dbReference>
<dbReference type="InterPro" id="IPR042099">
    <property type="entry name" value="ANL_N_sf"/>
</dbReference>
<feature type="domain" description="AMP-dependent synthetase/ligase" evidence="3">
    <location>
        <begin position="38"/>
        <end position="430"/>
    </location>
</feature>
<evidence type="ECO:0000313" key="4">
    <source>
        <dbReference type="EMBL" id="SUD48560.1"/>
    </source>
</evidence>
<dbReference type="GO" id="GO:0006633">
    <property type="term" value="P:fatty acid biosynthetic process"/>
    <property type="evidence" value="ECO:0007669"/>
    <property type="project" value="TreeGrafter"/>
</dbReference>
<sequence>MTLTAAAPAALRPRHPSIVHALLDHLTDESPATDESHTARVVFVAAPGESEVLDYAALARAARRSAAALADYGVRPGDRVMLCLPTGTEFITAFFGAQLLGAIPVAVAPPSGFGGRGLFADKFARLVAYLAPAALVAAPDVLDALGAHRPTGTIVVNGVDLHARAVTADAPEAEPRLPDGTDPAFIQCTSGSTGTPKGVVITHANLAANCEQITRVCGLGPGDNWAGWLPLNHDMGLIGGTLTPLFAGAGAVLMPPNRFLRAPAEWLRNVSDYGGTVAAAPNFGYGYAALRVRDEDLDGVDLSRWRFLFCGAEPIQADTLRLFTDRFAAWGLPRDAVVPCYGMAEASLAITVNRPRATLRVDTVSRDRLATEARVVDVPTDAPDAVQVVDCGPAVPGTEIRVVDERGRPCADNVLGAVQFRGPSRTPGYFQLPDATAACVVDGSWWDTGDLGYLRDGGLRITGRRKDLIIIRGANYFPSDFEQAAQTVPGVRLGGVAAVGYRTADAHSEGLHLIVETEVDTAEQDALRLAIRSAVSSRTGVLADAVHLVPPRALPKTTSGKIQRAAARARFVATEETP</sequence>
<gene>
    <name evidence="4" type="ORF">NCTC1934_05896</name>
</gene>
<proteinExistence type="inferred from homology"/>
<dbReference type="PANTHER" id="PTHR22754">
    <property type="entry name" value="DISCO-INTERACTING PROTEIN 2 DIP2 -RELATED"/>
    <property type="match status" value="1"/>
</dbReference>
<evidence type="ECO:0000313" key="5">
    <source>
        <dbReference type="Proteomes" id="UP000255467"/>
    </source>
</evidence>
<dbReference type="InterPro" id="IPR020845">
    <property type="entry name" value="AMP-binding_CS"/>
</dbReference>
<dbReference type="InterPro" id="IPR000873">
    <property type="entry name" value="AMP-dep_synth/lig_dom"/>
</dbReference>
<dbReference type="GO" id="GO:0005886">
    <property type="term" value="C:plasma membrane"/>
    <property type="evidence" value="ECO:0007669"/>
    <property type="project" value="TreeGrafter"/>
</dbReference>
<keyword evidence="5" id="KW-1185">Reference proteome</keyword>
<dbReference type="InterPro" id="IPR045851">
    <property type="entry name" value="AMP-bd_C_sf"/>
</dbReference>
<keyword evidence="2 4" id="KW-0436">Ligase</keyword>
<dbReference type="Proteomes" id="UP000255467">
    <property type="component" value="Unassembled WGS sequence"/>
</dbReference>
<dbReference type="InterPro" id="IPR040097">
    <property type="entry name" value="FAAL/FAAC"/>
</dbReference>
<name>A0A379JJE1_9NOCA</name>
<dbReference type="RefSeq" id="WP_051037271.1">
    <property type="nucleotide sequence ID" value="NZ_UGRY01000005.1"/>
</dbReference>
<dbReference type="PROSITE" id="PS00455">
    <property type="entry name" value="AMP_BINDING"/>
    <property type="match status" value="1"/>
</dbReference>